<proteinExistence type="predicted"/>
<name>A0A4U2ZY58_BACMY</name>
<gene>
    <name evidence="2" type="ORF">FC701_30305</name>
</gene>
<evidence type="ECO:0000313" key="3">
    <source>
        <dbReference type="Proteomes" id="UP000305524"/>
    </source>
</evidence>
<protein>
    <submittedName>
        <fullName evidence="2">Uncharacterized protein</fullName>
    </submittedName>
</protein>
<keyword evidence="1" id="KW-0732">Signal</keyword>
<evidence type="ECO:0000256" key="1">
    <source>
        <dbReference type="SAM" id="SignalP"/>
    </source>
</evidence>
<sequence length="104" mass="11662">MNKSKFIKFVLSGAMLFGVALPMGHASAATVDKPSETVAGPPGGASIDWKLTNRYAYWEDGYYVVRRTYTAYPNGKAAMKISTTIYTDSTERYQIHYSQSTYWL</sequence>
<dbReference type="Proteomes" id="UP000305524">
    <property type="component" value="Unassembled WGS sequence"/>
</dbReference>
<dbReference type="RefSeq" id="WP_137059261.1">
    <property type="nucleotide sequence ID" value="NZ_SZOD01001019.1"/>
</dbReference>
<dbReference type="AlphaFoldDB" id="A0A4U2ZY58"/>
<organism evidence="2 3">
    <name type="scientific">Bacillus mycoides</name>
    <dbReference type="NCBI Taxonomy" id="1405"/>
    <lineage>
        <taxon>Bacteria</taxon>
        <taxon>Bacillati</taxon>
        <taxon>Bacillota</taxon>
        <taxon>Bacilli</taxon>
        <taxon>Bacillales</taxon>
        <taxon>Bacillaceae</taxon>
        <taxon>Bacillus</taxon>
        <taxon>Bacillus cereus group</taxon>
    </lineage>
</organism>
<comment type="caution">
    <text evidence="2">The sequence shown here is derived from an EMBL/GenBank/DDBJ whole genome shotgun (WGS) entry which is preliminary data.</text>
</comment>
<feature type="signal peptide" evidence="1">
    <location>
        <begin position="1"/>
        <end position="28"/>
    </location>
</feature>
<reference evidence="2 3" key="1">
    <citation type="journal article" date="2019" name="Environ. Microbiol.">
        <title>An active ?-lactamase is a part of an orchestrated cell wall stress resistance network of Bacillus subtilis and related rhizosphere species.</title>
        <authorList>
            <person name="Bucher T."/>
            <person name="Keren-Paz A."/>
            <person name="Hausser J."/>
            <person name="Olender T."/>
            <person name="Cytryn E."/>
            <person name="Kolodkin-Gal I."/>
        </authorList>
    </citation>
    <scope>NUCLEOTIDE SEQUENCE [LARGE SCALE GENOMIC DNA]</scope>
    <source>
        <strain evidence="2 3">I186</strain>
    </source>
</reference>
<accession>A0A4U2ZY58</accession>
<evidence type="ECO:0000313" key="2">
    <source>
        <dbReference type="EMBL" id="TKI79859.1"/>
    </source>
</evidence>
<feature type="chain" id="PRO_5020292762" evidence="1">
    <location>
        <begin position="29"/>
        <end position="104"/>
    </location>
</feature>
<dbReference type="EMBL" id="SZOD01001019">
    <property type="protein sequence ID" value="TKI79859.1"/>
    <property type="molecule type" value="Genomic_DNA"/>
</dbReference>